<proteinExistence type="predicted"/>
<reference evidence="1 2" key="1">
    <citation type="journal article" date="2015" name="Nature">
        <title>rRNA introns, odd ribosomes, and small enigmatic genomes across a large radiation of phyla.</title>
        <authorList>
            <person name="Brown C.T."/>
            <person name="Hug L.A."/>
            <person name="Thomas B.C."/>
            <person name="Sharon I."/>
            <person name="Castelle C.J."/>
            <person name="Singh A."/>
            <person name="Wilkins M.J."/>
            <person name="Williams K.H."/>
            <person name="Banfield J.F."/>
        </authorList>
    </citation>
    <scope>NUCLEOTIDE SEQUENCE [LARGE SCALE GENOMIC DNA]</scope>
</reference>
<comment type="caution">
    <text evidence="1">The sequence shown here is derived from an EMBL/GenBank/DDBJ whole genome shotgun (WGS) entry which is preliminary data.</text>
</comment>
<dbReference type="Proteomes" id="UP000034163">
    <property type="component" value="Unassembled WGS sequence"/>
</dbReference>
<sequence length="200" mass="22937">MKAKHGSMAAFVLFLFVFIILHVTHPVSAMETHLPVQEFSSDELQVTKLDECGGPSTVMQFYDPGSQLLFNWMDLYQKGGCGTGYGTTKTVYYVLVSGVSKERWDSYINGGPPVSQFSTALHIREFRNISHDPKARKAHKMIIEDVKAMGLEVISYKHYETLLNELNKKTPWEIFFGQCKKWGAGYTNCWRFYQRLSKPY</sequence>
<dbReference type="AlphaFoldDB" id="A0A0G0Z4B4"/>
<organism evidence="1 2">
    <name type="scientific">candidate division WWE3 bacterium GW2011_GWB1_41_6</name>
    <dbReference type="NCBI Taxonomy" id="1619112"/>
    <lineage>
        <taxon>Bacteria</taxon>
        <taxon>Katanobacteria</taxon>
    </lineage>
</organism>
<gene>
    <name evidence="1" type="ORF">UU72_C0010G0018</name>
</gene>
<name>A0A0G0Z4B4_UNCKA</name>
<accession>A0A0G0Z4B4</accession>
<protein>
    <submittedName>
        <fullName evidence="1">Uncharacterized protein</fullName>
    </submittedName>
</protein>
<evidence type="ECO:0000313" key="1">
    <source>
        <dbReference type="EMBL" id="KKS16906.1"/>
    </source>
</evidence>
<dbReference type="EMBL" id="LCBS01000010">
    <property type="protein sequence ID" value="KKS16906.1"/>
    <property type="molecule type" value="Genomic_DNA"/>
</dbReference>
<evidence type="ECO:0000313" key="2">
    <source>
        <dbReference type="Proteomes" id="UP000034163"/>
    </source>
</evidence>